<evidence type="ECO:0000313" key="1">
    <source>
        <dbReference type="EMBL" id="JAH13087.1"/>
    </source>
</evidence>
<reference evidence="1" key="1">
    <citation type="submission" date="2014-11" db="EMBL/GenBank/DDBJ databases">
        <authorList>
            <person name="Amaro Gonzalez C."/>
        </authorList>
    </citation>
    <scope>NUCLEOTIDE SEQUENCE</scope>
</reference>
<dbReference type="EMBL" id="GBXM01095490">
    <property type="protein sequence ID" value="JAH13087.1"/>
    <property type="molecule type" value="Transcribed_RNA"/>
</dbReference>
<accession>A0A0E9Q973</accession>
<organism evidence="1">
    <name type="scientific">Anguilla anguilla</name>
    <name type="common">European freshwater eel</name>
    <name type="synonym">Muraena anguilla</name>
    <dbReference type="NCBI Taxonomy" id="7936"/>
    <lineage>
        <taxon>Eukaryota</taxon>
        <taxon>Metazoa</taxon>
        <taxon>Chordata</taxon>
        <taxon>Craniata</taxon>
        <taxon>Vertebrata</taxon>
        <taxon>Euteleostomi</taxon>
        <taxon>Actinopterygii</taxon>
        <taxon>Neopterygii</taxon>
        <taxon>Teleostei</taxon>
        <taxon>Anguilliformes</taxon>
        <taxon>Anguillidae</taxon>
        <taxon>Anguilla</taxon>
    </lineage>
</organism>
<reference evidence="1" key="2">
    <citation type="journal article" date="2015" name="Fish Shellfish Immunol.">
        <title>Early steps in the European eel (Anguilla anguilla)-Vibrio vulnificus interaction in the gills: Role of the RtxA13 toxin.</title>
        <authorList>
            <person name="Callol A."/>
            <person name="Pajuelo D."/>
            <person name="Ebbesson L."/>
            <person name="Teles M."/>
            <person name="MacKenzie S."/>
            <person name="Amaro C."/>
        </authorList>
    </citation>
    <scope>NUCLEOTIDE SEQUENCE</scope>
</reference>
<proteinExistence type="predicted"/>
<protein>
    <submittedName>
        <fullName evidence="1">Uncharacterized protein</fullName>
    </submittedName>
</protein>
<dbReference type="AlphaFoldDB" id="A0A0E9Q973"/>
<name>A0A0E9Q973_ANGAN</name>
<sequence>MISEVLLPKKKRGIYSSMHYLFKSKHKKT</sequence>